<protein>
    <submittedName>
        <fullName evidence="6">Transcriptional regulator, LacI family</fullName>
    </submittedName>
</protein>
<dbReference type="Gene3D" id="3.40.50.2300">
    <property type="match status" value="2"/>
</dbReference>
<evidence type="ECO:0000256" key="3">
    <source>
        <dbReference type="ARBA" id="ARBA00023163"/>
    </source>
</evidence>
<evidence type="ECO:0000256" key="1">
    <source>
        <dbReference type="ARBA" id="ARBA00023015"/>
    </source>
</evidence>
<dbReference type="InterPro" id="IPR028082">
    <property type="entry name" value="Peripla_BP_I"/>
</dbReference>
<evidence type="ECO:0000256" key="2">
    <source>
        <dbReference type="ARBA" id="ARBA00023125"/>
    </source>
</evidence>
<evidence type="ECO:0000313" key="6">
    <source>
        <dbReference type="EMBL" id="SHI56886.1"/>
    </source>
</evidence>
<keyword evidence="2" id="KW-0238">DNA-binding</keyword>
<keyword evidence="7" id="KW-1185">Reference proteome</keyword>
<dbReference type="GO" id="GO:0003700">
    <property type="term" value="F:DNA-binding transcription factor activity"/>
    <property type="evidence" value="ECO:0007669"/>
    <property type="project" value="TreeGrafter"/>
</dbReference>
<dbReference type="InterPro" id="IPR001387">
    <property type="entry name" value="Cro/C1-type_HTH"/>
</dbReference>
<organism evidence="6 7">
    <name type="scientific">Clostridium amylolyticum</name>
    <dbReference type="NCBI Taxonomy" id="1121298"/>
    <lineage>
        <taxon>Bacteria</taxon>
        <taxon>Bacillati</taxon>
        <taxon>Bacillota</taxon>
        <taxon>Clostridia</taxon>
        <taxon>Eubacteriales</taxon>
        <taxon>Clostridiaceae</taxon>
        <taxon>Clostridium</taxon>
    </lineage>
</organism>
<dbReference type="PROSITE" id="PS50943">
    <property type="entry name" value="HTH_CROC1"/>
    <property type="match status" value="1"/>
</dbReference>
<dbReference type="Pfam" id="PF13377">
    <property type="entry name" value="Peripla_BP_3"/>
    <property type="match status" value="1"/>
</dbReference>
<dbReference type="Pfam" id="PF00356">
    <property type="entry name" value="LacI"/>
    <property type="match status" value="1"/>
</dbReference>
<dbReference type="CDD" id="cd01392">
    <property type="entry name" value="HTH_LacI"/>
    <property type="match status" value="1"/>
</dbReference>
<dbReference type="PANTHER" id="PTHR30146:SF109">
    <property type="entry name" value="HTH-TYPE TRANSCRIPTIONAL REGULATOR GALS"/>
    <property type="match status" value="1"/>
</dbReference>
<dbReference type="SUPFAM" id="SSF47413">
    <property type="entry name" value="lambda repressor-like DNA-binding domains"/>
    <property type="match status" value="1"/>
</dbReference>
<dbReference type="SUPFAM" id="SSF53822">
    <property type="entry name" value="Periplasmic binding protein-like I"/>
    <property type="match status" value="1"/>
</dbReference>
<dbReference type="SMART" id="SM00354">
    <property type="entry name" value="HTH_LACI"/>
    <property type="match status" value="1"/>
</dbReference>
<dbReference type="InterPro" id="IPR000843">
    <property type="entry name" value="HTH_LacI"/>
</dbReference>
<feature type="domain" description="HTH cro/C1-type" evidence="5">
    <location>
        <begin position="2"/>
        <end position="54"/>
    </location>
</feature>
<dbReference type="InterPro" id="IPR046335">
    <property type="entry name" value="LacI/GalR-like_sensor"/>
</dbReference>
<evidence type="ECO:0000259" key="5">
    <source>
        <dbReference type="PROSITE" id="PS50943"/>
    </source>
</evidence>
<evidence type="ECO:0000259" key="4">
    <source>
        <dbReference type="PROSITE" id="PS50932"/>
    </source>
</evidence>
<dbReference type="Proteomes" id="UP000184080">
    <property type="component" value="Unassembled WGS sequence"/>
</dbReference>
<evidence type="ECO:0000313" key="7">
    <source>
        <dbReference type="Proteomes" id="UP000184080"/>
    </source>
</evidence>
<feature type="domain" description="HTH lacI-type" evidence="4">
    <location>
        <begin position="6"/>
        <end position="58"/>
    </location>
</feature>
<dbReference type="GO" id="GO:0000976">
    <property type="term" value="F:transcription cis-regulatory region binding"/>
    <property type="evidence" value="ECO:0007669"/>
    <property type="project" value="TreeGrafter"/>
</dbReference>
<dbReference type="PANTHER" id="PTHR30146">
    <property type="entry name" value="LACI-RELATED TRANSCRIPTIONAL REPRESSOR"/>
    <property type="match status" value="1"/>
</dbReference>
<accession>A0A1M6C7B5</accession>
<gene>
    <name evidence="6" type="ORF">SAMN05444401_1027</name>
</gene>
<proteinExistence type="predicted"/>
<dbReference type="CDD" id="cd06267">
    <property type="entry name" value="PBP1_LacI_sugar_binding-like"/>
    <property type="match status" value="1"/>
</dbReference>
<keyword evidence="3" id="KW-0804">Transcription</keyword>
<keyword evidence="1" id="KW-0805">Transcription regulation</keyword>
<dbReference type="Gene3D" id="1.10.260.40">
    <property type="entry name" value="lambda repressor-like DNA-binding domains"/>
    <property type="match status" value="1"/>
</dbReference>
<dbReference type="STRING" id="1121298.SAMN05444401_1027"/>
<dbReference type="AlphaFoldDB" id="A0A1M6C7B5"/>
<dbReference type="RefSeq" id="WP_073004242.1">
    <property type="nucleotide sequence ID" value="NZ_FQZO01000001.1"/>
</dbReference>
<reference evidence="6 7" key="1">
    <citation type="submission" date="2016-11" db="EMBL/GenBank/DDBJ databases">
        <authorList>
            <person name="Jaros S."/>
            <person name="Januszkiewicz K."/>
            <person name="Wedrychowicz H."/>
        </authorList>
    </citation>
    <scope>NUCLEOTIDE SEQUENCE [LARGE SCALE GENOMIC DNA]</scope>
    <source>
        <strain evidence="6 7">DSM 21864</strain>
    </source>
</reference>
<dbReference type="PROSITE" id="PS50932">
    <property type="entry name" value="HTH_LACI_2"/>
    <property type="match status" value="1"/>
</dbReference>
<dbReference type="InterPro" id="IPR010982">
    <property type="entry name" value="Lambda_DNA-bd_dom_sf"/>
</dbReference>
<sequence>MENKNITIKEVAQKAGVSMSTVSKAFRNYADISHETRQHILKVAEEIGYKPDNVSIYKANVNKNYRLALLVEDYDAENYMIYEMLIAFKTAASTYGYETIILTTSSDMQKGHDLSNFIQEKQVDGAFIIGLKMTDDYYNQLENINYPCVLYDVPINNDKVGCVGVDNIKGSLMAVEHLIKNGHKNIAFINGHKSAVVSYERLDGYYLAFNRNNLPLRKELIIHSDFSYEGGKLAAEELIKENKDITAIFCASDLMAVGAIEALSGLGYSVPKDVSVIGFDDINLCQYVSPKLTTIRQDREKIGITAANLLLSIIAGQYFGRIVIEPEFILRESTISLLK</sequence>
<dbReference type="EMBL" id="FQZO01000001">
    <property type="protein sequence ID" value="SHI56886.1"/>
    <property type="molecule type" value="Genomic_DNA"/>
</dbReference>
<name>A0A1M6C7B5_9CLOT</name>
<dbReference type="OrthoDB" id="9789891at2"/>